<dbReference type="PANTHER" id="PTHR44216">
    <property type="entry name" value="PROTEIN O-MANNOSYL-TRANSFERASE TMTC2"/>
    <property type="match status" value="1"/>
</dbReference>
<dbReference type="Proteomes" id="UP000807504">
    <property type="component" value="Unassembled WGS sequence"/>
</dbReference>
<organism evidence="3 4">
    <name type="scientific">Argiope bruennichi</name>
    <name type="common">Wasp spider</name>
    <name type="synonym">Aranea bruennichi</name>
    <dbReference type="NCBI Taxonomy" id="94029"/>
    <lineage>
        <taxon>Eukaryota</taxon>
        <taxon>Metazoa</taxon>
        <taxon>Ecdysozoa</taxon>
        <taxon>Arthropoda</taxon>
        <taxon>Chelicerata</taxon>
        <taxon>Arachnida</taxon>
        <taxon>Araneae</taxon>
        <taxon>Araneomorphae</taxon>
        <taxon>Entelegynae</taxon>
        <taxon>Araneoidea</taxon>
        <taxon>Araneidae</taxon>
        <taxon>Argiope</taxon>
    </lineage>
</organism>
<dbReference type="InterPro" id="IPR011990">
    <property type="entry name" value="TPR-like_helical_dom_sf"/>
</dbReference>
<reference evidence="3" key="2">
    <citation type="submission" date="2020-06" db="EMBL/GenBank/DDBJ databases">
        <authorList>
            <person name="Sheffer M."/>
        </authorList>
    </citation>
    <scope>NUCLEOTIDE SEQUENCE</scope>
</reference>
<evidence type="ECO:0000256" key="1">
    <source>
        <dbReference type="PROSITE-ProRule" id="PRU00339"/>
    </source>
</evidence>
<dbReference type="PANTHER" id="PTHR44216:SF3">
    <property type="entry name" value="PROTEIN O-MANNOSYL-TRANSFERASE TMTC2"/>
    <property type="match status" value="1"/>
</dbReference>
<keyword evidence="4" id="KW-1185">Reference proteome</keyword>
<dbReference type="SUPFAM" id="SSF48452">
    <property type="entry name" value="TPR-like"/>
    <property type="match status" value="1"/>
</dbReference>
<dbReference type="Pfam" id="PF13432">
    <property type="entry name" value="TPR_16"/>
    <property type="match status" value="1"/>
</dbReference>
<keyword evidence="2" id="KW-0175">Coiled coil</keyword>
<protein>
    <submittedName>
        <fullName evidence="3">Protein O-mannosyl-transferase TMTC2 like protein</fullName>
    </submittedName>
</protein>
<dbReference type="PROSITE" id="PS50293">
    <property type="entry name" value="TPR_REGION"/>
    <property type="match status" value="1"/>
</dbReference>
<dbReference type="InterPro" id="IPR019734">
    <property type="entry name" value="TPR_rpt"/>
</dbReference>
<dbReference type="AlphaFoldDB" id="A0A8T0FFW9"/>
<dbReference type="Gene3D" id="1.25.40.10">
    <property type="entry name" value="Tetratricopeptide repeat domain"/>
    <property type="match status" value="1"/>
</dbReference>
<gene>
    <name evidence="3" type="ORF">HNY73_005032</name>
</gene>
<feature type="repeat" description="TPR" evidence="1">
    <location>
        <begin position="204"/>
        <end position="237"/>
    </location>
</feature>
<comment type="caution">
    <text evidence="3">The sequence shown here is derived from an EMBL/GenBank/DDBJ whole genome shotgun (WGS) entry which is preliminary data.</text>
</comment>
<feature type="repeat" description="TPR" evidence="1">
    <location>
        <begin position="249"/>
        <end position="282"/>
    </location>
</feature>
<proteinExistence type="predicted"/>
<dbReference type="Pfam" id="PF13424">
    <property type="entry name" value="TPR_12"/>
    <property type="match status" value="1"/>
</dbReference>
<keyword evidence="1" id="KW-0802">TPR repeat</keyword>
<dbReference type="PROSITE" id="PS50005">
    <property type="entry name" value="TPR"/>
    <property type="match status" value="3"/>
</dbReference>
<evidence type="ECO:0000256" key="2">
    <source>
        <dbReference type="SAM" id="Coils"/>
    </source>
</evidence>
<dbReference type="InterPro" id="IPR052384">
    <property type="entry name" value="TMTC_O-mannosyltransferase"/>
</dbReference>
<reference evidence="3" key="1">
    <citation type="journal article" date="2020" name="bioRxiv">
        <title>Chromosome-level reference genome of the European wasp spider Argiope bruennichi: a resource for studies on range expansion and evolutionary adaptation.</title>
        <authorList>
            <person name="Sheffer M.M."/>
            <person name="Hoppe A."/>
            <person name="Krehenwinkel H."/>
            <person name="Uhl G."/>
            <person name="Kuss A.W."/>
            <person name="Jensen L."/>
            <person name="Jensen C."/>
            <person name="Gillespie R.G."/>
            <person name="Hoff K.J."/>
            <person name="Prost S."/>
        </authorList>
    </citation>
    <scope>NUCLEOTIDE SEQUENCE</scope>
</reference>
<name>A0A8T0FFW9_ARGBR</name>
<evidence type="ECO:0000313" key="3">
    <source>
        <dbReference type="EMBL" id="KAF8789936.1"/>
    </source>
</evidence>
<accession>A0A8T0FFW9</accession>
<dbReference type="GO" id="GO:0035269">
    <property type="term" value="P:protein O-linked glycosylation via mannose"/>
    <property type="evidence" value="ECO:0007669"/>
    <property type="project" value="TreeGrafter"/>
</dbReference>
<dbReference type="GO" id="GO:0005789">
    <property type="term" value="C:endoplasmic reticulum membrane"/>
    <property type="evidence" value="ECO:0007669"/>
    <property type="project" value="TreeGrafter"/>
</dbReference>
<dbReference type="EMBL" id="JABXBU010000011">
    <property type="protein sequence ID" value="KAF8789936.1"/>
    <property type="molecule type" value="Genomic_DNA"/>
</dbReference>
<dbReference type="SMART" id="SM00028">
    <property type="entry name" value="TPR"/>
    <property type="match status" value="4"/>
</dbReference>
<evidence type="ECO:0000313" key="4">
    <source>
        <dbReference type="Proteomes" id="UP000807504"/>
    </source>
</evidence>
<sequence length="294" mass="33636">MDKLTKIIEKRSSVRSSVTKLLKRAHVALDEEKEKNDLNTLEEILELLGTKEEILKQYNQEVEDLITDKEKFKSELKGSEEYEEALLLWVKGSPKKSSGAEVLPAFSGVSSPRLTGKTEPLKGEIKWVGFKGRRVFYAYGNLANILSGRGEKDEAEWAYKQALSYRANMADVRYNLGLLLQEQQRYDEALYSYRLAIFFRPRLAMAHLNMGLVLGHLGRKDEAVEVYKRCAELDGSGLKDPKNHDTTKISALFNLGRLYADEGEYEKAVEVYHEAVRRMPDYYQAQSLYNMMGT</sequence>
<feature type="repeat" description="TPR" evidence="1">
    <location>
        <begin position="170"/>
        <end position="203"/>
    </location>
</feature>
<dbReference type="GO" id="GO:0000030">
    <property type="term" value="F:mannosyltransferase activity"/>
    <property type="evidence" value="ECO:0007669"/>
    <property type="project" value="TreeGrafter"/>
</dbReference>
<feature type="coiled-coil region" evidence="2">
    <location>
        <begin position="41"/>
        <end position="75"/>
    </location>
</feature>